<gene>
    <name evidence="3" type="ORF">DES53_102933</name>
</gene>
<reference evidence="3 4" key="1">
    <citation type="submission" date="2018-06" db="EMBL/GenBank/DDBJ databases">
        <title>Genomic Encyclopedia of Type Strains, Phase IV (KMG-IV): sequencing the most valuable type-strain genomes for metagenomic binning, comparative biology and taxonomic classification.</title>
        <authorList>
            <person name="Goeker M."/>
        </authorList>
    </citation>
    <scope>NUCLEOTIDE SEQUENCE [LARGE SCALE GENOMIC DNA]</scope>
    <source>
        <strain evidence="3 4">DSM 25532</strain>
    </source>
</reference>
<proteinExistence type="predicted"/>
<dbReference type="RefSeq" id="WP_113958047.1">
    <property type="nucleotide sequence ID" value="NZ_QNRR01000002.1"/>
</dbReference>
<name>A0A366HS89_9BACT</name>
<evidence type="ECO:0000313" key="3">
    <source>
        <dbReference type="EMBL" id="RBP46542.1"/>
    </source>
</evidence>
<evidence type="ECO:0000313" key="4">
    <source>
        <dbReference type="Proteomes" id="UP000253426"/>
    </source>
</evidence>
<feature type="transmembrane region" description="Helical" evidence="2">
    <location>
        <begin position="6"/>
        <end position="30"/>
    </location>
</feature>
<organism evidence="3 4">
    <name type="scientific">Roseimicrobium gellanilyticum</name>
    <dbReference type="NCBI Taxonomy" id="748857"/>
    <lineage>
        <taxon>Bacteria</taxon>
        <taxon>Pseudomonadati</taxon>
        <taxon>Verrucomicrobiota</taxon>
        <taxon>Verrucomicrobiia</taxon>
        <taxon>Verrucomicrobiales</taxon>
        <taxon>Verrucomicrobiaceae</taxon>
        <taxon>Roseimicrobium</taxon>
    </lineage>
</organism>
<dbReference type="EMBL" id="QNRR01000002">
    <property type="protein sequence ID" value="RBP46542.1"/>
    <property type="molecule type" value="Genomic_DNA"/>
</dbReference>
<protein>
    <submittedName>
        <fullName evidence="3">Uncharacterized protein</fullName>
    </submittedName>
</protein>
<comment type="caution">
    <text evidence="3">The sequence shown here is derived from an EMBL/GenBank/DDBJ whole genome shotgun (WGS) entry which is preliminary data.</text>
</comment>
<evidence type="ECO:0000256" key="1">
    <source>
        <dbReference type="SAM" id="MobiDB-lite"/>
    </source>
</evidence>
<sequence>MSSPKTLRWVIAAPCAVGVGVALAFGSWHFRDMDFLKPFRSESASAQAGTATVAAGGGHSGGSPVSSASAEALPSLTQGTLASQERQPTREEFAAILEQEKQKAASEALTSYILSKEGLPKLNQTTNERMQDHPLVEELINKPNAMRGGVAEDVLVPGFYGSGSQRLGGYPQEVLREAAQAFNSPAYAPLRADARAAADMTLGQVSALMNLQEDVQRRLEQGSGGSLGNILGLRNGSGLNLSSGTRRAVGDIVANALGGSGYGSVGGTPFMGNYMTPPVGSPAVAGGVGVDSSEVAAATALVEEYRRLLPDLSEAEMREYLRRVESEGKVAAMQWVVRTKGRR</sequence>
<keyword evidence="2" id="KW-1133">Transmembrane helix</keyword>
<dbReference type="AlphaFoldDB" id="A0A366HS89"/>
<dbReference type="Proteomes" id="UP000253426">
    <property type="component" value="Unassembled WGS sequence"/>
</dbReference>
<feature type="compositionally biased region" description="Low complexity" evidence="1">
    <location>
        <begin position="62"/>
        <end position="72"/>
    </location>
</feature>
<feature type="region of interest" description="Disordered" evidence="1">
    <location>
        <begin position="50"/>
        <end position="73"/>
    </location>
</feature>
<keyword evidence="4" id="KW-1185">Reference proteome</keyword>
<keyword evidence="2" id="KW-0812">Transmembrane</keyword>
<keyword evidence="2" id="KW-0472">Membrane</keyword>
<accession>A0A366HS89</accession>
<evidence type="ECO:0000256" key="2">
    <source>
        <dbReference type="SAM" id="Phobius"/>
    </source>
</evidence>